<proteinExistence type="predicted"/>
<keyword evidence="2" id="KW-1185">Reference proteome</keyword>
<accession>A0A822Y9E5</accession>
<evidence type="ECO:0000313" key="1">
    <source>
        <dbReference type="EMBL" id="DAD28713.1"/>
    </source>
</evidence>
<comment type="caution">
    <text evidence="1">The sequence shown here is derived from an EMBL/GenBank/DDBJ whole genome shotgun (WGS) entry which is preliminary data.</text>
</comment>
<protein>
    <submittedName>
        <fullName evidence="1">Uncharacterized protein</fullName>
    </submittedName>
</protein>
<organism evidence="1 2">
    <name type="scientific">Nelumbo nucifera</name>
    <name type="common">Sacred lotus</name>
    <dbReference type="NCBI Taxonomy" id="4432"/>
    <lineage>
        <taxon>Eukaryota</taxon>
        <taxon>Viridiplantae</taxon>
        <taxon>Streptophyta</taxon>
        <taxon>Embryophyta</taxon>
        <taxon>Tracheophyta</taxon>
        <taxon>Spermatophyta</taxon>
        <taxon>Magnoliopsida</taxon>
        <taxon>Proteales</taxon>
        <taxon>Nelumbonaceae</taxon>
        <taxon>Nelumbo</taxon>
    </lineage>
</organism>
<dbReference type="Proteomes" id="UP000607653">
    <property type="component" value="Unassembled WGS sequence"/>
</dbReference>
<sequence>MIPNGLLGPCSRQDVEKTKVRFMAITVKMLLTSRLTSLSMELKLPYLRLVAAVGFRGKRFEIPSNTNPHLSLLGFRLTSQPHIFN</sequence>
<name>A0A822Y9E5_NELNU</name>
<reference evidence="1 2" key="1">
    <citation type="journal article" date="2020" name="Mol. Biol. Evol.">
        <title>Distinct Expression and Methylation Patterns for Genes with Different Fates following a Single Whole-Genome Duplication in Flowering Plants.</title>
        <authorList>
            <person name="Shi T."/>
            <person name="Rahmani R.S."/>
            <person name="Gugger P.F."/>
            <person name="Wang M."/>
            <person name="Li H."/>
            <person name="Zhang Y."/>
            <person name="Li Z."/>
            <person name="Wang Q."/>
            <person name="Van de Peer Y."/>
            <person name="Marchal K."/>
            <person name="Chen J."/>
        </authorList>
    </citation>
    <scope>NUCLEOTIDE SEQUENCE [LARGE SCALE GENOMIC DNA]</scope>
    <source>
        <tissue evidence="1">Leaf</tissue>
    </source>
</reference>
<gene>
    <name evidence="1" type="ORF">HUJ06_030181</name>
</gene>
<dbReference type="EMBL" id="DUZY01000002">
    <property type="protein sequence ID" value="DAD28713.1"/>
    <property type="molecule type" value="Genomic_DNA"/>
</dbReference>
<evidence type="ECO:0000313" key="2">
    <source>
        <dbReference type="Proteomes" id="UP000607653"/>
    </source>
</evidence>
<dbReference type="AlphaFoldDB" id="A0A822Y9E5"/>